<evidence type="ECO:0000313" key="1">
    <source>
        <dbReference type="EMBL" id="DAE26756.1"/>
    </source>
</evidence>
<accession>A0A8S5R6Y9</accession>
<protein>
    <submittedName>
        <fullName evidence="1">Uncharacterized protein</fullName>
    </submittedName>
</protein>
<proteinExistence type="predicted"/>
<dbReference type="EMBL" id="BK015822">
    <property type="protein sequence ID" value="DAE26756.1"/>
    <property type="molecule type" value="Genomic_DNA"/>
</dbReference>
<sequence>MVDIKQIYFDLGNAVKGICDKVYPRNRPKAVDTKIGSYIVVSAPYTIRNNEMNYDGSYNDYTTTIQIEVYARDKASSANPNGFSPSKMSEKVKAVLERFPISTDNIIVTRPSVAIQTDDGDGFSVTIIQGKLRTK</sequence>
<name>A0A8S5R6Y9_9CAUD</name>
<organism evidence="1">
    <name type="scientific">Myoviridae sp. ctBoB21</name>
    <dbReference type="NCBI Taxonomy" id="2827287"/>
    <lineage>
        <taxon>Viruses</taxon>
        <taxon>Duplodnaviria</taxon>
        <taxon>Heunggongvirae</taxon>
        <taxon>Uroviricota</taxon>
        <taxon>Caudoviricetes</taxon>
    </lineage>
</organism>
<reference evidence="1" key="1">
    <citation type="journal article" date="2021" name="Proc. Natl. Acad. Sci. U.S.A.">
        <title>A Catalog of Tens of Thousands of Viruses from Human Metagenomes Reveals Hidden Associations with Chronic Diseases.</title>
        <authorList>
            <person name="Tisza M.J."/>
            <person name="Buck C.B."/>
        </authorList>
    </citation>
    <scope>NUCLEOTIDE SEQUENCE</scope>
    <source>
        <strain evidence="1">CtBoB21</strain>
    </source>
</reference>